<comment type="caution">
    <text evidence="1">The sequence shown here is derived from an EMBL/GenBank/DDBJ whole genome shotgun (WGS) entry which is preliminary data.</text>
</comment>
<dbReference type="RefSeq" id="WP_271336898.1">
    <property type="nucleotide sequence ID" value="NZ_JAMZNK010000028.1"/>
</dbReference>
<reference evidence="1 2" key="1">
    <citation type="journal article" date="2023" name="Chemosphere">
        <title>Whole genome analysis of Flavobacterium aziz-sancarii sp. nov., isolated from Ardley Island (Antarctica), revealed a rich resistome and bioremediation potential.</title>
        <authorList>
            <person name="Otur C."/>
            <person name="Okay S."/>
            <person name="Kurt-Kizildogan A."/>
        </authorList>
    </citation>
    <scope>NUCLEOTIDE SEQUENCE [LARGE SCALE GENOMIC DNA]</scope>
    <source>
        <strain evidence="1 2">AC</strain>
    </source>
</reference>
<accession>A0ABT4WF37</accession>
<protein>
    <submittedName>
        <fullName evidence="1">Uncharacterized protein</fullName>
    </submittedName>
</protein>
<organism evidence="1 2">
    <name type="scientific">Flavobacterium azizsancarii</name>
    <dbReference type="NCBI Taxonomy" id="2961580"/>
    <lineage>
        <taxon>Bacteria</taxon>
        <taxon>Pseudomonadati</taxon>
        <taxon>Bacteroidota</taxon>
        <taxon>Flavobacteriia</taxon>
        <taxon>Flavobacteriales</taxon>
        <taxon>Flavobacteriaceae</taxon>
        <taxon>Flavobacterium</taxon>
    </lineage>
</organism>
<dbReference type="Proteomes" id="UP001212170">
    <property type="component" value="Unassembled WGS sequence"/>
</dbReference>
<evidence type="ECO:0000313" key="1">
    <source>
        <dbReference type="EMBL" id="MDA6071082.1"/>
    </source>
</evidence>
<gene>
    <name evidence="1" type="ORF">NJT12_15815</name>
</gene>
<proteinExistence type="predicted"/>
<dbReference type="EMBL" id="JAMZNK010000028">
    <property type="protein sequence ID" value="MDA6071082.1"/>
    <property type="molecule type" value="Genomic_DNA"/>
</dbReference>
<evidence type="ECO:0000313" key="2">
    <source>
        <dbReference type="Proteomes" id="UP001212170"/>
    </source>
</evidence>
<keyword evidence="2" id="KW-1185">Reference proteome</keyword>
<sequence>MFTMIAQICNLCPQSKKNELTELGKIITNIYRITSSIYKENTKVEDAIENSQRYFNAPILVLKSTNPIYVKFLDDNCNKLGSEIGKLPFSNTIFVDLTNFHKDKDKCLEKIILRLNGY</sequence>
<name>A0ABT4WF37_9FLAO</name>